<protein>
    <submittedName>
        <fullName evidence="2">Unnamed protein product</fullName>
    </submittedName>
</protein>
<keyword evidence="3" id="KW-1185">Reference proteome</keyword>
<accession>A0A9W7CV38</accession>
<comment type="caution">
    <text evidence="2">The sequence shown here is derived from an EMBL/GenBank/DDBJ whole genome shotgun (WGS) entry which is preliminary data.</text>
</comment>
<feature type="region of interest" description="Disordered" evidence="1">
    <location>
        <begin position="151"/>
        <end position="172"/>
    </location>
</feature>
<name>A0A9W7CV38_9STRA</name>
<feature type="compositionally biased region" description="Basic and acidic residues" evidence="1">
    <location>
        <begin position="231"/>
        <end position="246"/>
    </location>
</feature>
<gene>
    <name evidence="2" type="ORF">Pfra01_001197200</name>
</gene>
<proteinExistence type="predicted"/>
<sequence length="269" mass="29775">MPCEHTLYVALVAEDMKSLPDNILHPRWNYNGPASIVTSLKTSAEDTQRLRKFIGPAALVTEVSDPPTRYIARNHDNKRVEFKKPKRGESSAGKILVKSDVEKDNIILAALAPIISNMKQSSSEVFFKKLATVDVAYKGLVGAFVRMPQTLESSKPNSPDIRGDMSTADDSESEFANLEREIYTPYKHNKTASNEKAEDKIRVHCPQFKDQRCEEATNDFSGDLNGGLNGEPRDGFNGDHNGDHPRTVESVLLSSLVDAKHIAPTGPRK</sequence>
<evidence type="ECO:0000256" key="1">
    <source>
        <dbReference type="SAM" id="MobiDB-lite"/>
    </source>
</evidence>
<organism evidence="2 3">
    <name type="scientific">Phytophthora fragariaefolia</name>
    <dbReference type="NCBI Taxonomy" id="1490495"/>
    <lineage>
        <taxon>Eukaryota</taxon>
        <taxon>Sar</taxon>
        <taxon>Stramenopiles</taxon>
        <taxon>Oomycota</taxon>
        <taxon>Peronosporomycetes</taxon>
        <taxon>Peronosporales</taxon>
        <taxon>Peronosporaceae</taxon>
        <taxon>Phytophthora</taxon>
    </lineage>
</organism>
<reference evidence="2" key="1">
    <citation type="submission" date="2023-04" db="EMBL/GenBank/DDBJ databases">
        <title>Phytophthora fragariaefolia NBRC 109709.</title>
        <authorList>
            <person name="Ichikawa N."/>
            <person name="Sato H."/>
            <person name="Tonouchi N."/>
        </authorList>
    </citation>
    <scope>NUCLEOTIDE SEQUENCE</scope>
    <source>
        <strain evidence="2">NBRC 109709</strain>
    </source>
</reference>
<dbReference type="EMBL" id="BSXT01001189">
    <property type="protein sequence ID" value="GMF39805.1"/>
    <property type="molecule type" value="Genomic_DNA"/>
</dbReference>
<evidence type="ECO:0000313" key="3">
    <source>
        <dbReference type="Proteomes" id="UP001165121"/>
    </source>
</evidence>
<dbReference type="Proteomes" id="UP001165121">
    <property type="component" value="Unassembled WGS sequence"/>
</dbReference>
<feature type="region of interest" description="Disordered" evidence="1">
    <location>
        <begin position="217"/>
        <end position="246"/>
    </location>
</feature>
<dbReference type="AlphaFoldDB" id="A0A9W7CV38"/>
<evidence type="ECO:0000313" key="2">
    <source>
        <dbReference type="EMBL" id="GMF39805.1"/>
    </source>
</evidence>